<name>A0A2H3JHT6_WOLCO</name>
<feature type="chain" id="PRO_5013884200" evidence="6">
    <location>
        <begin position="20"/>
        <end position="410"/>
    </location>
</feature>
<keyword evidence="6" id="KW-0732">Signal</keyword>
<keyword evidence="9" id="KW-1185">Reference proteome</keyword>
<dbReference type="AlphaFoldDB" id="A0A2H3JHT6"/>
<dbReference type="InterPro" id="IPR001969">
    <property type="entry name" value="Aspartic_peptidase_AS"/>
</dbReference>
<proteinExistence type="inferred from homology"/>
<evidence type="ECO:0000256" key="6">
    <source>
        <dbReference type="SAM" id="SignalP"/>
    </source>
</evidence>
<dbReference type="PRINTS" id="PR00792">
    <property type="entry name" value="PEPSIN"/>
</dbReference>
<evidence type="ECO:0000256" key="2">
    <source>
        <dbReference type="ARBA" id="ARBA00022750"/>
    </source>
</evidence>
<dbReference type="CDD" id="cd05471">
    <property type="entry name" value="pepsin_like"/>
    <property type="match status" value="1"/>
</dbReference>
<dbReference type="GO" id="GO:0006508">
    <property type="term" value="P:proteolysis"/>
    <property type="evidence" value="ECO:0007669"/>
    <property type="project" value="UniProtKB-KW"/>
</dbReference>
<dbReference type="PANTHER" id="PTHR47966:SF51">
    <property type="entry name" value="BETA-SITE APP-CLEAVING ENZYME, ISOFORM A-RELATED"/>
    <property type="match status" value="1"/>
</dbReference>
<dbReference type="PROSITE" id="PS51767">
    <property type="entry name" value="PEPTIDASE_A1"/>
    <property type="match status" value="1"/>
</dbReference>
<gene>
    <name evidence="8" type="ORF">WOLCODRAFT_89490</name>
</gene>
<evidence type="ECO:0000313" key="8">
    <source>
        <dbReference type="EMBL" id="PCH41742.1"/>
    </source>
</evidence>
<keyword evidence="4" id="KW-1015">Disulfide bond</keyword>
<evidence type="ECO:0000256" key="5">
    <source>
        <dbReference type="RuleBase" id="RU000454"/>
    </source>
</evidence>
<dbReference type="InterPro" id="IPR001461">
    <property type="entry name" value="Aspartic_peptidase_A1"/>
</dbReference>
<dbReference type="PROSITE" id="PS00141">
    <property type="entry name" value="ASP_PROTEASE"/>
    <property type="match status" value="1"/>
</dbReference>
<feature type="domain" description="Peptidase A1" evidence="7">
    <location>
        <begin position="102"/>
        <end position="407"/>
    </location>
</feature>
<dbReference type="Pfam" id="PF00026">
    <property type="entry name" value="Asp"/>
    <property type="match status" value="1"/>
</dbReference>
<evidence type="ECO:0000259" key="7">
    <source>
        <dbReference type="PROSITE" id="PS51767"/>
    </source>
</evidence>
<dbReference type="EMBL" id="KB468113">
    <property type="protein sequence ID" value="PCH41742.1"/>
    <property type="molecule type" value="Genomic_DNA"/>
</dbReference>
<dbReference type="Proteomes" id="UP000218811">
    <property type="component" value="Unassembled WGS sequence"/>
</dbReference>
<dbReference type="OrthoDB" id="15189at2759"/>
<feature type="active site" evidence="3">
    <location>
        <position position="299"/>
    </location>
</feature>
<keyword evidence="5 8" id="KW-0645">Protease</keyword>
<dbReference type="InterPro" id="IPR033121">
    <property type="entry name" value="PEPTIDASE_A1"/>
</dbReference>
<feature type="disulfide bond" evidence="4">
    <location>
        <begin position="133"/>
        <end position="137"/>
    </location>
</feature>
<evidence type="ECO:0000256" key="1">
    <source>
        <dbReference type="ARBA" id="ARBA00007447"/>
    </source>
</evidence>
<evidence type="ECO:0000256" key="3">
    <source>
        <dbReference type="PIRSR" id="PIRSR601461-1"/>
    </source>
</evidence>
<dbReference type="STRING" id="742152.A0A2H3JHT6"/>
<dbReference type="InterPro" id="IPR034164">
    <property type="entry name" value="Pepsin-like_dom"/>
</dbReference>
<dbReference type="SUPFAM" id="SSF50630">
    <property type="entry name" value="Acid proteases"/>
    <property type="match status" value="1"/>
</dbReference>
<reference evidence="8 9" key="1">
    <citation type="journal article" date="2012" name="Science">
        <title>The Paleozoic origin of enzymatic lignin decomposition reconstructed from 31 fungal genomes.</title>
        <authorList>
            <person name="Floudas D."/>
            <person name="Binder M."/>
            <person name="Riley R."/>
            <person name="Barry K."/>
            <person name="Blanchette R.A."/>
            <person name="Henrissat B."/>
            <person name="Martinez A.T."/>
            <person name="Otillar R."/>
            <person name="Spatafora J.W."/>
            <person name="Yadav J.S."/>
            <person name="Aerts A."/>
            <person name="Benoit I."/>
            <person name="Boyd A."/>
            <person name="Carlson A."/>
            <person name="Copeland A."/>
            <person name="Coutinho P.M."/>
            <person name="de Vries R.P."/>
            <person name="Ferreira P."/>
            <person name="Findley K."/>
            <person name="Foster B."/>
            <person name="Gaskell J."/>
            <person name="Glotzer D."/>
            <person name="Gorecki P."/>
            <person name="Heitman J."/>
            <person name="Hesse C."/>
            <person name="Hori C."/>
            <person name="Igarashi K."/>
            <person name="Jurgens J.A."/>
            <person name="Kallen N."/>
            <person name="Kersten P."/>
            <person name="Kohler A."/>
            <person name="Kuees U."/>
            <person name="Kumar T.K.A."/>
            <person name="Kuo A."/>
            <person name="LaButti K."/>
            <person name="Larrondo L.F."/>
            <person name="Lindquist E."/>
            <person name="Ling A."/>
            <person name="Lombard V."/>
            <person name="Lucas S."/>
            <person name="Lundell T."/>
            <person name="Martin R."/>
            <person name="McLaughlin D.J."/>
            <person name="Morgenstern I."/>
            <person name="Morin E."/>
            <person name="Murat C."/>
            <person name="Nagy L.G."/>
            <person name="Nolan M."/>
            <person name="Ohm R.A."/>
            <person name="Patyshakuliyeva A."/>
            <person name="Rokas A."/>
            <person name="Ruiz-Duenas F.J."/>
            <person name="Sabat G."/>
            <person name="Salamov A."/>
            <person name="Samejima M."/>
            <person name="Schmutz J."/>
            <person name="Slot J.C."/>
            <person name="St John F."/>
            <person name="Stenlid J."/>
            <person name="Sun H."/>
            <person name="Sun S."/>
            <person name="Syed K."/>
            <person name="Tsang A."/>
            <person name="Wiebenga A."/>
            <person name="Young D."/>
            <person name="Pisabarro A."/>
            <person name="Eastwood D.C."/>
            <person name="Martin F."/>
            <person name="Cullen D."/>
            <person name="Grigoriev I.V."/>
            <person name="Hibbett D.S."/>
        </authorList>
    </citation>
    <scope>NUCLEOTIDE SEQUENCE [LARGE SCALE GENOMIC DNA]</scope>
    <source>
        <strain evidence="8 9">MD-104</strain>
    </source>
</reference>
<accession>A0A2H3JHT6</accession>
<keyword evidence="2 5" id="KW-0064">Aspartyl protease</keyword>
<keyword evidence="5" id="KW-0378">Hydrolase</keyword>
<organism evidence="8 9">
    <name type="scientific">Wolfiporia cocos (strain MD-104)</name>
    <name type="common">Brown rot fungus</name>
    <dbReference type="NCBI Taxonomy" id="742152"/>
    <lineage>
        <taxon>Eukaryota</taxon>
        <taxon>Fungi</taxon>
        <taxon>Dikarya</taxon>
        <taxon>Basidiomycota</taxon>
        <taxon>Agaricomycotina</taxon>
        <taxon>Agaricomycetes</taxon>
        <taxon>Polyporales</taxon>
        <taxon>Phaeolaceae</taxon>
        <taxon>Wolfiporia</taxon>
    </lineage>
</organism>
<dbReference type="InterPro" id="IPR021109">
    <property type="entry name" value="Peptidase_aspartic_dom_sf"/>
</dbReference>
<feature type="disulfide bond" evidence="4">
    <location>
        <begin position="336"/>
        <end position="370"/>
    </location>
</feature>
<protein>
    <submittedName>
        <fullName evidence="8">Acid protease</fullName>
    </submittedName>
</protein>
<dbReference type="GO" id="GO:0004190">
    <property type="term" value="F:aspartic-type endopeptidase activity"/>
    <property type="evidence" value="ECO:0007669"/>
    <property type="project" value="UniProtKB-KW"/>
</dbReference>
<evidence type="ECO:0000256" key="4">
    <source>
        <dbReference type="PIRSR" id="PIRSR601461-2"/>
    </source>
</evidence>
<feature type="signal peptide" evidence="6">
    <location>
        <begin position="1"/>
        <end position="19"/>
    </location>
</feature>
<sequence>MQLTAAFVLSALCVLPAAASPVEVSRGVSIAISKRSAGFAGEDGVVNASAVQQHLNHTNSKILRGFANYEANTGSAHPLSYPHHTKRHPGVPLAMDRNGENWQGAMAVGTPAQAVSVDFDTGSGDFVLPGPGCGEDCAGHRYYHPEQSGSARAGNQSFDVTYGDGSSARGFLYNDTVGIAGMNVTDYTIGAAMNYSEGLAPWNFYPDGLLGMSYGAIASYNREPFVKQLVAQKQLAQAVFAFKMTAGASEMTLGGANDKLYKGEMTYLPVTQQAYWQVDMDAVNVNGNRTLQGLPAIIDTGTTLIIGEGAAVREMYASVPGAKPDAAKPGFYTVPCGGFPSVSLTFAGRTFDVSKEDMNLGPVSPGSQDCLSGIMGTDGMQFWIVGDLFMRSYYTVFDMEQNRVGFADLA</sequence>
<dbReference type="Gene3D" id="2.40.70.10">
    <property type="entry name" value="Acid Proteases"/>
    <property type="match status" value="2"/>
</dbReference>
<dbReference type="PANTHER" id="PTHR47966">
    <property type="entry name" value="BETA-SITE APP-CLEAVING ENZYME, ISOFORM A-RELATED"/>
    <property type="match status" value="1"/>
</dbReference>
<dbReference type="OMA" id="SINQDFW"/>
<evidence type="ECO:0000313" key="9">
    <source>
        <dbReference type="Proteomes" id="UP000218811"/>
    </source>
</evidence>
<feature type="active site" evidence="3">
    <location>
        <position position="120"/>
    </location>
</feature>
<comment type="similarity">
    <text evidence="1 5">Belongs to the peptidase A1 family.</text>
</comment>